<name>A0A0K0FP50_STRVS</name>
<reference evidence="3" key="2">
    <citation type="submission" date="2015-08" db="UniProtKB">
        <authorList>
            <consortium name="WormBaseParasite"/>
        </authorList>
    </citation>
    <scope>IDENTIFICATION</scope>
</reference>
<dbReference type="AlphaFoldDB" id="A0A0K0FP50"/>
<keyword evidence="2" id="KW-1185">Reference proteome</keyword>
<proteinExistence type="predicted"/>
<dbReference type="Proteomes" id="UP000035680">
    <property type="component" value="Unassembled WGS sequence"/>
</dbReference>
<accession>A0A0K0FP50</accession>
<evidence type="ECO:0000313" key="2">
    <source>
        <dbReference type="Proteomes" id="UP000035680"/>
    </source>
</evidence>
<protein>
    <submittedName>
        <fullName evidence="3">Ovule protein</fullName>
    </submittedName>
</protein>
<evidence type="ECO:0000256" key="1">
    <source>
        <dbReference type="SAM" id="MobiDB-lite"/>
    </source>
</evidence>
<dbReference type="STRING" id="75913.A0A0K0FP50"/>
<feature type="region of interest" description="Disordered" evidence="1">
    <location>
        <begin position="73"/>
        <end position="95"/>
    </location>
</feature>
<dbReference type="WBParaSite" id="SVE_1090200.1">
    <property type="protein sequence ID" value="SVE_1090200.1"/>
    <property type="gene ID" value="SVE_1090200"/>
</dbReference>
<evidence type="ECO:0000313" key="3">
    <source>
        <dbReference type="WBParaSite" id="SVE_1090200.1"/>
    </source>
</evidence>
<reference evidence="2" key="1">
    <citation type="submission" date="2014-07" db="EMBL/GenBank/DDBJ databases">
        <authorList>
            <person name="Martin A.A"/>
            <person name="De Silva N."/>
        </authorList>
    </citation>
    <scope>NUCLEOTIDE SEQUENCE</scope>
</reference>
<organism evidence="2 3">
    <name type="scientific">Strongyloides venezuelensis</name>
    <name type="common">Threadworm</name>
    <dbReference type="NCBI Taxonomy" id="75913"/>
    <lineage>
        <taxon>Eukaryota</taxon>
        <taxon>Metazoa</taxon>
        <taxon>Ecdysozoa</taxon>
        <taxon>Nematoda</taxon>
        <taxon>Chromadorea</taxon>
        <taxon>Rhabditida</taxon>
        <taxon>Tylenchina</taxon>
        <taxon>Panagrolaimomorpha</taxon>
        <taxon>Strongyloidoidea</taxon>
        <taxon>Strongyloididae</taxon>
        <taxon>Strongyloides</taxon>
    </lineage>
</organism>
<sequence length="95" mass="10886">MFEKIKKFWSSNSNISGSRKSSPRFVRTKSGRSISTFTFKKTTRPSYSNEGDYARPPRNLLNVTVAPRDGIYEEFHGPQSQEVIRRPSVPSTEDE</sequence>